<protein>
    <recommendedName>
        <fullName evidence="3">CAAX prenyl protease 2/Lysostaphin resistance protein A-like domain-containing protein</fullName>
    </recommendedName>
</protein>
<evidence type="ECO:0000256" key="1">
    <source>
        <dbReference type="SAM" id="MobiDB-lite"/>
    </source>
</evidence>
<dbReference type="GO" id="GO:0004175">
    <property type="term" value="F:endopeptidase activity"/>
    <property type="evidence" value="ECO:0007669"/>
    <property type="project" value="UniProtKB-ARBA"/>
</dbReference>
<reference evidence="4" key="1">
    <citation type="journal article" date="2014" name="Int. J. Syst. Evol. Microbiol.">
        <title>Complete genome sequence of Corynebacterium casei LMG S-19264T (=DSM 44701T), isolated from a smear-ripened cheese.</title>
        <authorList>
            <consortium name="US DOE Joint Genome Institute (JGI-PGF)"/>
            <person name="Walter F."/>
            <person name="Albersmeier A."/>
            <person name="Kalinowski J."/>
            <person name="Ruckert C."/>
        </authorList>
    </citation>
    <scope>NUCLEOTIDE SEQUENCE</scope>
    <source>
        <strain evidence="4">CGMCC 1.15447</strain>
    </source>
</reference>
<keyword evidence="2" id="KW-1133">Transmembrane helix</keyword>
<sequence length="327" mass="36486">MNDQTPNMQPKRPFDPVYAADEPGAATHPFPRPTGAEDQTALLLPQGPIPTPDDYSPRRIPHLGHALAFVINTGIILVLAQAVFLALAPAARNPHTGAHMIPTTLDPKLLVASMAIAYIVTLAEAWTFFPLLWHRTFFEGIRWDYATARRNAYRLIPLGLVLGWTVQAISSLIPVPKSIPMDRFFHTTSDVWLITIFGTLLAPLFEEICFRGFLLPAFAIAYDWLSLPKTPIAHERWRMTVNITLPGFIFSGILTSIFFALVHAEQLAHAWVALFVLFCVSLILTWIRVKTASVACSTLVHACYNLSVFISLFVATGGYRHLDRMTR</sequence>
<evidence type="ECO:0000259" key="3">
    <source>
        <dbReference type="Pfam" id="PF02517"/>
    </source>
</evidence>
<feature type="transmembrane region" description="Helical" evidence="2">
    <location>
        <begin position="66"/>
        <end position="89"/>
    </location>
</feature>
<keyword evidence="2" id="KW-0812">Transmembrane</keyword>
<gene>
    <name evidence="4" type="ORF">GCM10011507_07620</name>
</gene>
<evidence type="ECO:0000256" key="2">
    <source>
        <dbReference type="SAM" id="Phobius"/>
    </source>
</evidence>
<feature type="transmembrane region" description="Helical" evidence="2">
    <location>
        <begin position="268"/>
        <end position="287"/>
    </location>
</feature>
<dbReference type="Proteomes" id="UP000648801">
    <property type="component" value="Unassembled WGS sequence"/>
</dbReference>
<evidence type="ECO:0000313" key="4">
    <source>
        <dbReference type="EMBL" id="GGA58724.1"/>
    </source>
</evidence>
<dbReference type="Pfam" id="PF02517">
    <property type="entry name" value="Rce1-like"/>
    <property type="match status" value="1"/>
</dbReference>
<reference evidence="4" key="2">
    <citation type="submission" date="2020-09" db="EMBL/GenBank/DDBJ databases">
        <authorList>
            <person name="Sun Q."/>
            <person name="Zhou Y."/>
        </authorList>
    </citation>
    <scope>NUCLEOTIDE SEQUENCE</scope>
    <source>
        <strain evidence="4">CGMCC 1.15447</strain>
    </source>
</reference>
<dbReference type="InterPro" id="IPR003675">
    <property type="entry name" value="Rce1/LyrA-like_dom"/>
</dbReference>
<dbReference type="AlphaFoldDB" id="A0A916W1J5"/>
<feature type="region of interest" description="Disordered" evidence="1">
    <location>
        <begin position="1"/>
        <end position="38"/>
    </location>
</feature>
<feature type="transmembrane region" description="Helical" evidence="2">
    <location>
        <begin position="193"/>
        <end position="222"/>
    </location>
</feature>
<dbReference type="EMBL" id="BMJB01000001">
    <property type="protein sequence ID" value="GGA58724.1"/>
    <property type="molecule type" value="Genomic_DNA"/>
</dbReference>
<dbReference type="GO" id="GO:0080120">
    <property type="term" value="P:CAAX-box protein maturation"/>
    <property type="evidence" value="ECO:0007669"/>
    <property type="project" value="UniProtKB-ARBA"/>
</dbReference>
<keyword evidence="5" id="KW-1185">Reference proteome</keyword>
<proteinExistence type="predicted"/>
<dbReference type="RefSeq" id="WP_188757972.1">
    <property type="nucleotide sequence ID" value="NZ_BMJB01000001.1"/>
</dbReference>
<feature type="transmembrane region" description="Helical" evidence="2">
    <location>
        <begin position="152"/>
        <end position="173"/>
    </location>
</feature>
<feature type="transmembrane region" description="Helical" evidence="2">
    <location>
        <begin position="109"/>
        <end position="132"/>
    </location>
</feature>
<accession>A0A916W1J5</accession>
<name>A0A916W1J5_9BACT</name>
<feature type="transmembrane region" description="Helical" evidence="2">
    <location>
        <begin position="243"/>
        <end position="262"/>
    </location>
</feature>
<evidence type="ECO:0000313" key="5">
    <source>
        <dbReference type="Proteomes" id="UP000648801"/>
    </source>
</evidence>
<feature type="transmembrane region" description="Helical" evidence="2">
    <location>
        <begin position="299"/>
        <end position="319"/>
    </location>
</feature>
<feature type="domain" description="CAAX prenyl protease 2/Lysostaphin resistance protein A-like" evidence="3">
    <location>
        <begin position="190"/>
        <end position="306"/>
    </location>
</feature>
<keyword evidence="2" id="KW-0472">Membrane</keyword>
<comment type="caution">
    <text evidence="4">The sequence shown here is derived from an EMBL/GenBank/DDBJ whole genome shotgun (WGS) entry which is preliminary data.</text>
</comment>
<organism evidence="4 5">
    <name type="scientific">Edaphobacter acidisoli</name>
    <dbReference type="NCBI Taxonomy" id="2040573"/>
    <lineage>
        <taxon>Bacteria</taxon>
        <taxon>Pseudomonadati</taxon>
        <taxon>Acidobacteriota</taxon>
        <taxon>Terriglobia</taxon>
        <taxon>Terriglobales</taxon>
        <taxon>Acidobacteriaceae</taxon>
        <taxon>Edaphobacter</taxon>
    </lineage>
</organism>